<dbReference type="PANTHER" id="PTHR24241:SF59">
    <property type="entry name" value="ADIPOKINETIC HORMONE RECEPTOR, ISOFORM C"/>
    <property type="match status" value="1"/>
</dbReference>
<protein>
    <submittedName>
        <fullName evidence="11">(pine wood nematode) hypothetical protein</fullName>
    </submittedName>
    <submittedName>
        <fullName evidence="15">G_PROTEIN_RECEP_F1_2 domain-containing protein</fullName>
    </submittedName>
</protein>
<gene>
    <name evidence="11" type="ORF">BXYJ_LOCUS1363</name>
</gene>
<evidence type="ECO:0000256" key="9">
    <source>
        <dbReference type="SAM" id="Phobius"/>
    </source>
</evidence>
<keyword evidence="7" id="KW-0807">Transducer</keyword>
<dbReference type="Gene3D" id="1.20.1070.10">
    <property type="entry name" value="Rhodopsin 7-helix transmembrane proteins"/>
    <property type="match status" value="1"/>
</dbReference>
<dbReference type="AlphaFoldDB" id="A0A1I7SA83"/>
<comment type="subcellular location">
    <subcellularLocation>
        <location evidence="1">Cell membrane</location>
        <topology evidence="1">Multi-pass membrane protein</topology>
    </subcellularLocation>
</comment>
<evidence type="ECO:0000256" key="8">
    <source>
        <dbReference type="SAM" id="MobiDB-lite"/>
    </source>
</evidence>
<name>A0A1I7SA83_BURXY</name>
<dbReference type="PRINTS" id="PR00237">
    <property type="entry name" value="GPCRRHODOPSN"/>
</dbReference>
<keyword evidence="6 7" id="KW-0675">Receptor</keyword>
<dbReference type="SUPFAM" id="SSF81321">
    <property type="entry name" value="Family A G protein-coupled receptor-like"/>
    <property type="match status" value="1"/>
</dbReference>
<dbReference type="GO" id="GO:0042277">
    <property type="term" value="F:peptide binding"/>
    <property type="evidence" value="ECO:0007669"/>
    <property type="project" value="TreeGrafter"/>
</dbReference>
<evidence type="ECO:0000256" key="1">
    <source>
        <dbReference type="ARBA" id="ARBA00004651"/>
    </source>
</evidence>
<keyword evidence="5 9" id="KW-0472">Membrane</keyword>
<dbReference type="PANTHER" id="PTHR24241">
    <property type="entry name" value="NEUROPEPTIDE RECEPTOR-RELATED G-PROTEIN COUPLED RECEPTOR"/>
    <property type="match status" value="1"/>
</dbReference>
<keyword evidence="7" id="KW-0297">G-protein coupled receptor</keyword>
<dbReference type="SMR" id="A0A1I7SA83"/>
<feature type="transmembrane region" description="Helical" evidence="9">
    <location>
        <begin position="55"/>
        <end position="73"/>
    </location>
</feature>
<accession>A0A1I7SA83</accession>
<evidence type="ECO:0000256" key="7">
    <source>
        <dbReference type="RuleBase" id="RU000688"/>
    </source>
</evidence>
<dbReference type="Proteomes" id="UP000582659">
    <property type="component" value="Unassembled WGS sequence"/>
</dbReference>
<dbReference type="eggNOG" id="KOG3656">
    <property type="taxonomic scope" value="Eukaryota"/>
</dbReference>
<reference evidence="15" key="1">
    <citation type="submission" date="2016-11" db="UniProtKB">
        <authorList>
            <consortium name="WormBaseParasite"/>
        </authorList>
    </citation>
    <scope>IDENTIFICATION</scope>
</reference>
<feature type="compositionally biased region" description="Low complexity" evidence="8">
    <location>
        <begin position="399"/>
        <end position="414"/>
    </location>
</feature>
<dbReference type="GO" id="GO:0005886">
    <property type="term" value="C:plasma membrane"/>
    <property type="evidence" value="ECO:0007669"/>
    <property type="project" value="UniProtKB-SubCell"/>
</dbReference>
<organism evidence="13 15">
    <name type="scientific">Bursaphelenchus xylophilus</name>
    <name type="common">Pinewood nematode worm</name>
    <name type="synonym">Aphelenchoides xylophilus</name>
    <dbReference type="NCBI Taxonomy" id="6326"/>
    <lineage>
        <taxon>Eukaryota</taxon>
        <taxon>Metazoa</taxon>
        <taxon>Ecdysozoa</taxon>
        <taxon>Nematoda</taxon>
        <taxon>Chromadorea</taxon>
        <taxon>Rhabditida</taxon>
        <taxon>Tylenchina</taxon>
        <taxon>Tylenchomorpha</taxon>
        <taxon>Aphelenchoidea</taxon>
        <taxon>Aphelenchoididae</taxon>
        <taxon>Bursaphelenchus</taxon>
    </lineage>
</organism>
<evidence type="ECO:0000259" key="10">
    <source>
        <dbReference type="PROSITE" id="PS50262"/>
    </source>
</evidence>
<dbReference type="GO" id="GO:0032870">
    <property type="term" value="P:cellular response to hormone stimulus"/>
    <property type="evidence" value="ECO:0007669"/>
    <property type="project" value="TreeGrafter"/>
</dbReference>
<sequence length="414" mass="46979">MNCTKARVPGLEFTSQTLAVVVCYLIVFLLALIGNMFMFVILFRNQMAKRRRVHTLLLHMTIAHLLVTLIYMPKEVIHNITVIWWGGDLLCRLCKFFDVFGVSLSANMLMCLSLDRFYSILFPLYAINAKRSVLRMIGLAWLVAFLSSLPQIWIFRTANHPCFDWYTQCVSTDVIGLISPKITFWFSVLNIIEVYFLPLLVIIVCYGSILISISMKSGSKLLKKQNKQGSTNQALLRRAGGQDNFEKAKNRTLQMTIAVVFAFLLCWTPYTIAMFIHFLRASANHRPISPLVSKLLYAFAVFNSAISPYLYGYFSFNIRQELELLLCCSFPCAGSSNTIRNPSISRQRVRAIRHRLPGDSSVDRTENRSGNCTQSLVEPRIARIRRCSTMMQTPPLEATSSTNNTTSGNTLTVN</sequence>
<keyword evidence="2" id="KW-1003">Cell membrane</keyword>
<dbReference type="WBParaSite" id="BXY_0993000.1">
    <property type="protein sequence ID" value="BXY_0993000.1"/>
    <property type="gene ID" value="BXY_0993000"/>
</dbReference>
<evidence type="ECO:0000313" key="11">
    <source>
        <dbReference type="EMBL" id="CAD5209279.1"/>
    </source>
</evidence>
<dbReference type="InterPro" id="IPR017452">
    <property type="entry name" value="GPCR_Rhodpsn_7TM"/>
</dbReference>
<evidence type="ECO:0000256" key="3">
    <source>
        <dbReference type="ARBA" id="ARBA00022692"/>
    </source>
</evidence>
<keyword evidence="14" id="KW-1185">Reference proteome</keyword>
<evidence type="ECO:0000313" key="14">
    <source>
        <dbReference type="Proteomes" id="UP000659654"/>
    </source>
</evidence>
<feature type="transmembrane region" description="Helical" evidence="9">
    <location>
        <begin position="18"/>
        <end position="43"/>
    </location>
</feature>
<dbReference type="EMBL" id="CAJFCV020000001">
    <property type="protein sequence ID" value="CAG9084188.1"/>
    <property type="molecule type" value="Genomic_DNA"/>
</dbReference>
<feature type="transmembrane region" description="Helical" evidence="9">
    <location>
        <begin position="194"/>
        <end position="215"/>
    </location>
</feature>
<dbReference type="Proteomes" id="UP000095284">
    <property type="component" value="Unplaced"/>
</dbReference>
<evidence type="ECO:0000313" key="13">
    <source>
        <dbReference type="Proteomes" id="UP000095284"/>
    </source>
</evidence>
<dbReference type="PROSITE" id="PS00237">
    <property type="entry name" value="G_PROTEIN_RECEP_F1_1"/>
    <property type="match status" value="1"/>
</dbReference>
<keyword evidence="3 7" id="KW-0812">Transmembrane</keyword>
<keyword evidence="4 9" id="KW-1133">Transmembrane helix</keyword>
<dbReference type="OrthoDB" id="6435638at2759"/>
<dbReference type="PROSITE" id="PS50262">
    <property type="entry name" value="G_PROTEIN_RECEP_F1_2"/>
    <property type="match status" value="1"/>
</dbReference>
<dbReference type="EMBL" id="CAJFDI010000001">
    <property type="protein sequence ID" value="CAD5209279.1"/>
    <property type="molecule type" value="Genomic_DNA"/>
</dbReference>
<dbReference type="Pfam" id="PF00001">
    <property type="entry name" value="7tm_1"/>
    <property type="match status" value="1"/>
</dbReference>
<feature type="transmembrane region" description="Helical" evidence="9">
    <location>
        <begin position="291"/>
        <end position="311"/>
    </location>
</feature>
<comment type="similarity">
    <text evidence="7">Belongs to the G-protein coupled receptor 1 family.</text>
</comment>
<proteinExistence type="inferred from homology"/>
<feature type="domain" description="G-protein coupled receptors family 1 profile" evidence="10">
    <location>
        <begin position="34"/>
        <end position="311"/>
    </location>
</feature>
<dbReference type="Proteomes" id="UP000659654">
    <property type="component" value="Unassembled WGS sequence"/>
</dbReference>
<evidence type="ECO:0000256" key="5">
    <source>
        <dbReference type="ARBA" id="ARBA00023136"/>
    </source>
</evidence>
<dbReference type="InterPro" id="IPR000276">
    <property type="entry name" value="GPCR_Rhodpsn"/>
</dbReference>
<dbReference type="GO" id="GO:0004930">
    <property type="term" value="F:G protein-coupled receptor activity"/>
    <property type="evidence" value="ECO:0007669"/>
    <property type="project" value="UniProtKB-KW"/>
</dbReference>
<evidence type="ECO:0000256" key="4">
    <source>
        <dbReference type="ARBA" id="ARBA00022989"/>
    </source>
</evidence>
<evidence type="ECO:0000256" key="2">
    <source>
        <dbReference type="ARBA" id="ARBA00022475"/>
    </source>
</evidence>
<reference evidence="12" key="2">
    <citation type="submission" date="2020-08" db="EMBL/GenBank/DDBJ databases">
        <authorList>
            <person name="Kikuchi T."/>
        </authorList>
    </citation>
    <scope>NUCLEOTIDE SEQUENCE</scope>
    <source>
        <strain evidence="11">Ka4C1</strain>
    </source>
</reference>
<feature type="transmembrane region" description="Helical" evidence="9">
    <location>
        <begin position="133"/>
        <end position="155"/>
    </location>
</feature>
<evidence type="ECO:0000313" key="12">
    <source>
        <dbReference type="EMBL" id="CAG9084188.1"/>
    </source>
</evidence>
<evidence type="ECO:0000256" key="6">
    <source>
        <dbReference type="ARBA" id="ARBA00023170"/>
    </source>
</evidence>
<evidence type="ECO:0000313" key="15">
    <source>
        <dbReference type="WBParaSite" id="BXY_0993000.1"/>
    </source>
</evidence>
<feature type="region of interest" description="Disordered" evidence="8">
    <location>
        <begin position="392"/>
        <end position="414"/>
    </location>
</feature>
<feature type="transmembrane region" description="Helical" evidence="9">
    <location>
        <begin position="257"/>
        <end position="279"/>
    </location>
</feature>